<comment type="subcellular location">
    <subcellularLocation>
        <location evidence="1">Endomembrane system</location>
        <topology evidence="1">Multi-pass membrane protein</topology>
    </subcellularLocation>
</comment>
<reference evidence="8" key="1">
    <citation type="submission" date="2020-12" db="EMBL/GenBank/DDBJ databases">
        <authorList>
            <person name="Iha C."/>
        </authorList>
    </citation>
    <scope>NUCLEOTIDE SEQUENCE</scope>
</reference>
<organism evidence="8 9">
    <name type="scientific">Ostreobium quekettii</name>
    <dbReference type="NCBI Taxonomy" id="121088"/>
    <lineage>
        <taxon>Eukaryota</taxon>
        <taxon>Viridiplantae</taxon>
        <taxon>Chlorophyta</taxon>
        <taxon>core chlorophytes</taxon>
        <taxon>Ulvophyceae</taxon>
        <taxon>TCBD clade</taxon>
        <taxon>Bryopsidales</taxon>
        <taxon>Ostreobineae</taxon>
        <taxon>Ostreobiaceae</taxon>
        <taxon>Ostreobium</taxon>
    </lineage>
</organism>
<evidence type="ECO:0000256" key="1">
    <source>
        <dbReference type="ARBA" id="ARBA00004127"/>
    </source>
</evidence>
<feature type="transmembrane region" description="Helical" evidence="6">
    <location>
        <begin position="375"/>
        <end position="400"/>
    </location>
</feature>
<dbReference type="AlphaFoldDB" id="A0A8S1J2N8"/>
<name>A0A8S1J2N8_9CHLO</name>
<dbReference type="GO" id="GO:0061513">
    <property type="term" value="F:glucose 6-phosphate:phosphate antiporter activity"/>
    <property type="evidence" value="ECO:0007669"/>
    <property type="project" value="TreeGrafter"/>
</dbReference>
<accession>A0A8S1J2N8</accession>
<gene>
    <name evidence="8" type="ORF">OSTQU699_LOCUS7377</name>
</gene>
<feature type="transmembrane region" description="Helical" evidence="6">
    <location>
        <begin position="206"/>
        <end position="234"/>
    </location>
</feature>
<dbReference type="InterPro" id="IPR020846">
    <property type="entry name" value="MFS_dom"/>
</dbReference>
<feature type="transmembrane region" description="Helical" evidence="6">
    <location>
        <begin position="346"/>
        <end position="369"/>
    </location>
</feature>
<dbReference type="OrthoDB" id="3639251at2759"/>
<keyword evidence="9" id="KW-1185">Reference proteome</keyword>
<dbReference type="GO" id="GO:0012505">
    <property type="term" value="C:endomembrane system"/>
    <property type="evidence" value="ECO:0007669"/>
    <property type="project" value="UniProtKB-SubCell"/>
</dbReference>
<dbReference type="Pfam" id="PF07690">
    <property type="entry name" value="MFS_1"/>
    <property type="match status" value="1"/>
</dbReference>
<feature type="domain" description="Major facilitator superfamily (MFS) profile" evidence="7">
    <location>
        <begin position="1"/>
        <end position="401"/>
    </location>
</feature>
<protein>
    <recommendedName>
        <fullName evidence="7">Major facilitator superfamily (MFS) profile domain-containing protein</fullName>
    </recommendedName>
</protein>
<dbReference type="PANTHER" id="PTHR43826">
    <property type="entry name" value="GLUCOSE-6-PHOSPHATE EXCHANGER SLC37A4"/>
    <property type="match status" value="1"/>
</dbReference>
<dbReference type="PANTHER" id="PTHR43826:SF3">
    <property type="entry name" value="GLUCOSE-6-PHOSPHATE EXCHANGER SLC37A4"/>
    <property type="match status" value="1"/>
</dbReference>
<keyword evidence="4 6" id="KW-1133">Transmembrane helix</keyword>
<keyword evidence="3 6" id="KW-0812">Transmembrane</keyword>
<sequence length="414" mass="43550">YGSYYLTRNSLAFASPMMIQDASLGVNKLMIGGLLSMQTVAYAFSKGISGVLGASFSATVLLTGGLMATAACNIAFGSSSVYMLFLLFWGMNGLLQGIGAPACARLLTNWFKGKERGTYWGLWTASNNVGGFAAPLLVGMAAKTGGWRWGFYAPGLVAISMGIMALLIMKDSPEKAGFLPVEVSKKPKATKGGATVGSLQEVVKNVYVWLFALNYFFVYVVRQGITAWFVFYLMQAGSGTDLATAAVRVSGLELGGLLGSLSSGAISDYLIKKNAGNESGNVGLRVRVVMCYTLGTAVMLTAFRLAPSVPLLQWLAVAGCGFMLYGPQMLIGLCGAETVSRTAVSACQGFLGWVSYLGAASAGVPLALIVDKLGWNAYFGTLIGACVVSFLLVLPMINLYSDAQKNEMAEAKAA</sequence>
<feature type="transmembrane region" description="Helical" evidence="6">
    <location>
        <begin position="82"/>
        <end position="107"/>
    </location>
</feature>
<evidence type="ECO:0000256" key="3">
    <source>
        <dbReference type="ARBA" id="ARBA00022692"/>
    </source>
</evidence>
<dbReference type="PIRSF" id="PIRSF002808">
    <property type="entry name" value="Hexose_phosphate_transp"/>
    <property type="match status" value="1"/>
</dbReference>
<evidence type="ECO:0000259" key="7">
    <source>
        <dbReference type="PROSITE" id="PS50850"/>
    </source>
</evidence>
<dbReference type="InterPro" id="IPR051337">
    <property type="entry name" value="OPA_Antiporter"/>
</dbReference>
<dbReference type="GO" id="GO:0016020">
    <property type="term" value="C:membrane"/>
    <property type="evidence" value="ECO:0007669"/>
    <property type="project" value="InterPro"/>
</dbReference>
<dbReference type="PROSITE" id="PS50850">
    <property type="entry name" value="MFS"/>
    <property type="match status" value="1"/>
</dbReference>
<keyword evidence="5 6" id="KW-0472">Membrane</keyword>
<dbReference type="SUPFAM" id="SSF103473">
    <property type="entry name" value="MFS general substrate transporter"/>
    <property type="match status" value="1"/>
</dbReference>
<feature type="transmembrane region" description="Helical" evidence="6">
    <location>
        <begin position="119"/>
        <end position="137"/>
    </location>
</feature>
<feature type="non-terminal residue" evidence="8">
    <location>
        <position position="1"/>
    </location>
</feature>
<dbReference type="GO" id="GO:0035435">
    <property type="term" value="P:phosphate ion transmembrane transport"/>
    <property type="evidence" value="ECO:0007669"/>
    <property type="project" value="TreeGrafter"/>
</dbReference>
<proteinExistence type="inferred from homology"/>
<dbReference type="EMBL" id="CAJHUC010001686">
    <property type="protein sequence ID" value="CAD7702020.1"/>
    <property type="molecule type" value="Genomic_DNA"/>
</dbReference>
<feature type="transmembrane region" description="Helical" evidence="6">
    <location>
        <begin position="254"/>
        <end position="272"/>
    </location>
</feature>
<dbReference type="InterPro" id="IPR011701">
    <property type="entry name" value="MFS"/>
</dbReference>
<dbReference type="InterPro" id="IPR000849">
    <property type="entry name" value="Sugar_P_transporter"/>
</dbReference>
<evidence type="ECO:0000313" key="9">
    <source>
        <dbReference type="Proteomes" id="UP000708148"/>
    </source>
</evidence>
<dbReference type="Proteomes" id="UP000708148">
    <property type="component" value="Unassembled WGS sequence"/>
</dbReference>
<evidence type="ECO:0000256" key="6">
    <source>
        <dbReference type="SAM" id="Phobius"/>
    </source>
</evidence>
<evidence type="ECO:0000256" key="2">
    <source>
        <dbReference type="ARBA" id="ARBA00009598"/>
    </source>
</evidence>
<comment type="caution">
    <text evidence="8">The sequence shown here is derived from an EMBL/GenBank/DDBJ whole genome shotgun (WGS) entry which is preliminary data.</text>
</comment>
<evidence type="ECO:0000313" key="8">
    <source>
        <dbReference type="EMBL" id="CAD7702020.1"/>
    </source>
</evidence>
<feature type="transmembrane region" description="Helical" evidence="6">
    <location>
        <begin position="311"/>
        <end position="334"/>
    </location>
</feature>
<dbReference type="GO" id="GO:0055062">
    <property type="term" value="P:phosphate ion homeostasis"/>
    <property type="evidence" value="ECO:0007669"/>
    <property type="project" value="UniProtKB-ARBA"/>
</dbReference>
<feature type="transmembrane region" description="Helical" evidence="6">
    <location>
        <begin position="149"/>
        <end position="169"/>
    </location>
</feature>
<feature type="transmembrane region" description="Helical" evidence="6">
    <location>
        <begin position="51"/>
        <end position="76"/>
    </location>
</feature>
<evidence type="ECO:0000256" key="5">
    <source>
        <dbReference type="ARBA" id="ARBA00023136"/>
    </source>
</evidence>
<evidence type="ECO:0000256" key="4">
    <source>
        <dbReference type="ARBA" id="ARBA00022989"/>
    </source>
</evidence>
<feature type="transmembrane region" description="Helical" evidence="6">
    <location>
        <begin position="284"/>
        <end position="305"/>
    </location>
</feature>
<comment type="similarity">
    <text evidence="2">Belongs to the major facilitator superfamily. Organophosphate:Pi antiporter (OPA) (TC 2.A.1.4) family.</text>
</comment>
<dbReference type="Gene3D" id="1.20.1250.20">
    <property type="entry name" value="MFS general substrate transporter like domains"/>
    <property type="match status" value="2"/>
</dbReference>
<dbReference type="InterPro" id="IPR036259">
    <property type="entry name" value="MFS_trans_sf"/>
</dbReference>